<comment type="caution">
    <text evidence="3">The sequence shown here is derived from an EMBL/GenBank/DDBJ whole genome shotgun (WGS) entry which is preliminary data.</text>
</comment>
<feature type="domain" description="NrS-1 polymerase-like helicase" evidence="2">
    <location>
        <begin position="546"/>
        <end position="657"/>
    </location>
</feature>
<evidence type="ECO:0000259" key="2">
    <source>
        <dbReference type="Pfam" id="PF19263"/>
    </source>
</evidence>
<dbReference type="VEuPathDB" id="FungiDB:FUN_012150"/>
<accession>A0A2N0PTA1</accession>
<evidence type="ECO:0000256" key="1">
    <source>
        <dbReference type="SAM" id="MobiDB-lite"/>
    </source>
</evidence>
<name>A0A2N0PTA1_9GLOM</name>
<evidence type="ECO:0000313" key="3">
    <source>
        <dbReference type="EMBL" id="PKC10060.1"/>
    </source>
</evidence>
<reference evidence="3 4" key="2">
    <citation type="submission" date="2017-09" db="EMBL/GenBank/DDBJ databases">
        <title>Extensive intraspecific genome diversity in a model arbuscular mycorrhizal fungus.</title>
        <authorList>
            <person name="Chen E.C."/>
            <person name="Morin E."/>
            <person name="Beaudet D."/>
            <person name="Noel J."/>
            <person name="Ndikumana S."/>
            <person name="Charron P."/>
            <person name="St-Onge C."/>
            <person name="Giorgi J."/>
            <person name="Grigoriev I.V."/>
            <person name="Roux C."/>
            <person name="Martin F.M."/>
            <person name="Corradi N."/>
        </authorList>
    </citation>
    <scope>NUCLEOTIDE SEQUENCE [LARGE SCALE GENOMIC DNA]</scope>
    <source>
        <strain evidence="3 4">A5</strain>
    </source>
</reference>
<dbReference type="VEuPathDB" id="FungiDB:RhiirA1_475016"/>
<protein>
    <recommendedName>
        <fullName evidence="2">NrS-1 polymerase-like helicase domain-containing protein</fullName>
    </recommendedName>
</protein>
<dbReference type="InterPro" id="IPR045455">
    <property type="entry name" value="NrS-1_pol-like_helicase"/>
</dbReference>
<gene>
    <name evidence="3" type="ORF">RhiirA5_374968</name>
</gene>
<feature type="region of interest" description="Disordered" evidence="1">
    <location>
        <begin position="841"/>
        <end position="909"/>
    </location>
</feature>
<dbReference type="Proteomes" id="UP000232722">
    <property type="component" value="Unassembled WGS sequence"/>
</dbReference>
<sequence length="1012" mass="116182">MTQSDFFEDAPAPYYCGFKASDIGQCQYKIRDNNVRPRHFLGADNEDGIEAILLEREGHSLHEIIDGDEPLRPIIDFDLRREVYDSLDPKLSGKEILESLILAFTKTCHEIFPEWENKTRTIASSSDTQKMSYHISTFGMRLKNIAQVSVFTELVRKKLPVGLQKKGIIDNIANIGSFKSFSLRMLGTPKYDKKKEEHVRIKKAIYPKDGTIFDFMIRPPNDDSRIIDSPLLTISEPEVKRYPTKGNEITNADIENDQAEFDFIETLLRDNSIEGYTLSFPSDNIPDLFPLVRNSPSHCPICDREHESDNAYILRNKKTYRFYCHRGNHEREPGTRNPSVKLTISETVLEREKKLPVPVRLEQSRISNLKDHFVWWDLIHMCTSGKKFSRAEVYEAIQSTIAYIQKKILIWILKHKDPENGLYFDMGAELKLAKFEIKIIEYGGEAVKLKSLIDQAVIKGLIVYEDYNFLPYPINVSQPVTDFFNLFLGFLAKPAPEINKEIMNPILWHVLNIICDGNEELNEYIWNWWAYLVQKPQKKPRTILVLKSTLQQCGKNIITDFIGDKVLGQHLHYATSDLEKILGRFNSAIQARKLIVMNETGMSNGDWHRFNGHLKSLITEGKVSIERKGLELKRLNDFAGYMVTSNQDAPLKIDIGDSRIVCFDVSARCRGNIPYFDQLGEILDHPDAPGVVMSYLLSRDLSKFKPGKIPSTKMKVDTMRDQLPSPIRFIIDYITSRAEGGTSTQSRTSLYQKYLEWCGENGEKLLTSKVAGKKFSEIGIESKQVQTGGGKREWQYILDRSKIIAKLRESGLGDIEEFSDIPQPDLPTNEATDIPIFNMPEIIPPKIIPPQPEENLLPRDKKAEPPIASTSGTSESTKTSESPESLIDKPEPSNKKASSTSPARQEREERLRKWAIDHGEDPDVFVTITEKDIRLFHEYRDRMMSDADAIDFAKADGMDVNDIFWMSRRERLISEEIYLRNFENVGKPRTYVYDDEEWQKGISILQENGYLW</sequence>
<proteinExistence type="predicted"/>
<dbReference type="VEuPathDB" id="FungiDB:RhiirFUN_001616"/>
<feature type="compositionally biased region" description="Low complexity" evidence="1">
    <location>
        <begin position="869"/>
        <end position="885"/>
    </location>
</feature>
<reference evidence="3 4" key="1">
    <citation type="submission" date="2016-04" db="EMBL/GenBank/DDBJ databases">
        <title>Genome analyses suggest a sexual origin of heterokaryosis in a supposedly ancient asexual fungus.</title>
        <authorList>
            <person name="Ropars J."/>
            <person name="Sedzielewska K."/>
            <person name="Noel J."/>
            <person name="Charron P."/>
            <person name="Farinelli L."/>
            <person name="Marton T."/>
            <person name="Kruger M."/>
            <person name="Pelin A."/>
            <person name="Brachmann A."/>
            <person name="Corradi N."/>
        </authorList>
    </citation>
    <scope>NUCLEOTIDE SEQUENCE [LARGE SCALE GENOMIC DNA]</scope>
    <source>
        <strain evidence="3 4">A5</strain>
    </source>
</reference>
<dbReference type="VEuPathDB" id="FungiDB:RhiirFUN_001615"/>
<dbReference type="InterPro" id="IPR027417">
    <property type="entry name" value="P-loop_NTPase"/>
</dbReference>
<organism evidence="3 4">
    <name type="scientific">Rhizophagus irregularis</name>
    <dbReference type="NCBI Taxonomy" id="588596"/>
    <lineage>
        <taxon>Eukaryota</taxon>
        <taxon>Fungi</taxon>
        <taxon>Fungi incertae sedis</taxon>
        <taxon>Mucoromycota</taxon>
        <taxon>Glomeromycotina</taxon>
        <taxon>Glomeromycetes</taxon>
        <taxon>Glomerales</taxon>
        <taxon>Glomeraceae</taxon>
        <taxon>Rhizophagus</taxon>
    </lineage>
</organism>
<dbReference type="EMBL" id="LLXJ01000410">
    <property type="protein sequence ID" value="PKC10060.1"/>
    <property type="molecule type" value="Genomic_DNA"/>
</dbReference>
<dbReference type="AlphaFoldDB" id="A0A2N0PTA1"/>
<dbReference type="VEuPathDB" id="FungiDB:FUN_012151"/>
<dbReference type="Gene3D" id="3.40.50.300">
    <property type="entry name" value="P-loop containing nucleotide triphosphate hydrolases"/>
    <property type="match status" value="1"/>
</dbReference>
<feature type="compositionally biased region" description="Pro residues" evidence="1">
    <location>
        <begin position="842"/>
        <end position="852"/>
    </location>
</feature>
<dbReference type="VEuPathDB" id="FungiDB:RhiirA1_481569"/>
<evidence type="ECO:0000313" key="4">
    <source>
        <dbReference type="Proteomes" id="UP000232722"/>
    </source>
</evidence>
<dbReference type="Pfam" id="PF19263">
    <property type="entry name" value="DUF5906"/>
    <property type="match status" value="1"/>
</dbReference>